<reference evidence="3 4" key="1">
    <citation type="journal article" date="2024" name="Commun. Biol.">
        <title>Comparative genomic analysis of thermophilic fungi reveals convergent evolutionary adaptations and gene losses.</title>
        <authorList>
            <person name="Steindorff A.S."/>
            <person name="Aguilar-Pontes M.V."/>
            <person name="Robinson A.J."/>
            <person name="Andreopoulos B."/>
            <person name="LaButti K."/>
            <person name="Kuo A."/>
            <person name="Mondo S."/>
            <person name="Riley R."/>
            <person name="Otillar R."/>
            <person name="Haridas S."/>
            <person name="Lipzen A."/>
            <person name="Grimwood J."/>
            <person name="Schmutz J."/>
            <person name="Clum A."/>
            <person name="Reid I.D."/>
            <person name="Moisan M.C."/>
            <person name="Butler G."/>
            <person name="Nguyen T.T.M."/>
            <person name="Dewar K."/>
            <person name="Conant G."/>
            <person name="Drula E."/>
            <person name="Henrissat B."/>
            <person name="Hansel C."/>
            <person name="Singer S."/>
            <person name="Hutchinson M.I."/>
            <person name="de Vries R.P."/>
            <person name="Natvig D.O."/>
            <person name="Powell A.J."/>
            <person name="Tsang A."/>
            <person name="Grigoriev I.V."/>
        </authorList>
    </citation>
    <scope>NUCLEOTIDE SEQUENCE [LARGE SCALE GENOMIC DNA]</scope>
    <source>
        <strain evidence="3 4">CBS 494.80</strain>
    </source>
</reference>
<feature type="region of interest" description="Disordered" evidence="1">
    <location>
        <begin position="1"/>
        <end position="26"/>
    </location>
</feature>
<sequence length="274" mass="28665">MSKPSTTTHNKPSLITHPPSHLGLRQNVPQGLQDERCQNAIIASVDRATVEVSRTIIALSATFSSQLQEASDSASSGIRAAQTSASASIGDIVSSADAAASSATASLDIANRAMANAMSAMEELRRTSSSEVAALSSSLSLMQASMGGIRATRMISSVSSEQTLTNQPPTSPLSSIQSSPNMCLAPGQIAGIVIGSILATVLLLVSLYFAIMKCKSRQTRDSYLDKEFITSGSRKFPYWRSSSSIRTGNGVKLVFSPPVSSSDPPQGSVARNPL</sequence>
<keyword evidence="2" id="KW-0812">Transmembrane</keyword>
<gene>
    <name evidence="3" type="ORF">VTL71DRAFT_16403</name>
</gene>
<feature type="region of interest" description="Disordered" evidence="1">
    <location>
        <begin position="158"/>
        <end position="178"/>
    </location>
</feature>
<dbReference type="Proteomes" id="UP001595075">
    <property type="component" value="Unassembled WGS sequence"/>
</dbReference>
<comment type="caution">
    <text evidence="3">The sequence shown here is derived from an EMBL/GenBank/DDBJ whole genome shotgun (WGS) entry which is preliminary data.</text>
</comment>
<name>A0ABR4CEY7_9HELO</name>
<evidence type="ECO:0000256" key="2">
    <source>
        <dbReference type="SAM" id="Phobius"/>
    </source>
</evidence>
<keyword evidence="4" id="KW-1185">Reference proteome</keyword>
<organism evidence="3 4">
    <name type="scientific">Oculimacula yallundae</name>
    <dbReference type="NCBI Taxonomy" id="86028"/>
    <lineage>
        <taxon>Eukaryota</taxon>
        <taxon>Fungi</taxon>
        <taxon>Dikarya</taxon>
        <taxon>Ascomycota</taxon>
        <taxon>Pezizomycotina</taxon>
        <taxon>Leotiomycetes</taxon>
        <taxon>Helotiales</taxon>
        <taxon>Ploettnerulaceae</taxon>
        <taxon>Oculimacula</taxon>
    </lineage>
</organism>
<keyword evidence="2" id="KW-1133">Transmembrane helix</keyword>
<evidence type="ECO:0000256" key="1">
    <source>
        <dbReference type="SAM" id="MobiDB-lite"/>
    </source>
</evidence>
<evidence type="ECO:0000313" key="3">
    <source>
        <dbReference type="EMBL" id="KAL2068305.1"/>
    </source>
</evidence>
<keyword evidence="2" id="KW-0472">Membrane</keyword>
<feature type="compositionally biased region" description="Polar residues" evidence="1">
    <location>
        <begin position="1"/>
        <end position="13"/>
    </location>
</feature>
<feature type="transmembrane region" description="Helical" evidence="2">
    <location>
        <begin position="189"/>
        <end position="211"/>
    </location>
</feature>
<accession>A0ABR4CEY7</accession>
<proteinExistence type="predicted"/>
<dbReference type="EMBL" id="JAZHXI010000009">
    <property type="protein sequence ID" value="KAL2068305.1"/>
    <property type="molecule type" value="Genomic_DNA"/>
</dbReference>
<protein>
    <submittedName>
        <fullName evidence="3">Uncharacterized protein</fullName>
    </submittedName>
</protein>
<evidence type="ECO:0000313" key="4">
    <source>
        <dbReference type="Proteomes" id="UP001595075"/>
    </source>
</evidence>